<dbReference type="SUPFAM" id="SSF46894">
    <property type="entry name" value="C-terminal effector domain of the bipartite response regulators"/>
    <property type="match status" value="1"/>
</dbReference>
<evidence type="ECO:0000256" key="2">
    <source>
        <dbReference type="ARBA" id="ARBA00022840"/>
    </source>
</evidence>
<evidence type="ECO:0000259" key="3">
    <source>
        <dbReference type="PROSITE" id="PS50043"/>
    </source>
</evidence>
<dbReference type="InterPro" id="IPR041664">
    <property type="entry name" value="AAA_16"/>
</dbReference>
<comment type="caution">
    <text evidence="4">The sequence shown here is derived from an EMBL/GenBank/DDBJ whole genome shotgun (WGS) entry which is preliminary data.</text>
</comment>
<dbReference type="RefSeq" id="WP_270026307.1">
    <property type="nucleotide sequence ID" value="NZ_JAPDDP010000028.1"/>
</dbReference>
<dbReference type="CDD" id="cd06170">
    <property type="entry name" value="LuxR_C_like"/>
    <property type="match status" value="1"/>
</dbReference>
<keyword evidence="5" id="KW-1185">Reference proteome</keyword>
<dbReference type="InterPro" id="IPR027417">
    <property type="entry name" value="P-loop_NTPase"/>
</dbReference>
<reference evidence="4" key="1">
    <citation type="submission" date="2022-10" db="EMBL/GenBank/DDBJ databases">
        <title>The WGS of Solirubrobacter phytolaccae KCTC 29190.</title>
        <authorList>
            <person name="Jiang Z."/>
        </authorList>
    </citation>
    <scope>NUCLEOTIDE SEQUENCE</scope>
    <source>
        <strain evidence="4">KCTC 29190</strain>
    </source>
</reference>
<dbReference type="AlphaFoldDB" id="A0A9X3N9H9"/>
<keyword evidence="1" id="KW-0547">Nucleotide-binding</keyword>
<sequence length="904" mass="97143">MLRGRRHECAALDALLQRIRVGESAVLVLRGEAGIGKTALLEYAAGQAGGCRLARAVGVQAEMELPYAGLHHLCAPMLDGVRALPSPQQEALEVAFGLREGSAPDRFLVALAVLSLLAETAEAQPLVCLVEDAQWLDRASAQVFAFVARRLLAERIAMVFAVREPCDPDALAGLPELRVEGLATAEARSLLESAVPGRMDARVRDRILAETRGNPLALLELPRGLTPAELAGGFGLPDARPLANRIEQTFRQRVASLPPDTQRLLLTAAAEPLGDSSLLWNAATRLGIGGDAGRPAEAADLIELGARVRFKHPLVRSAVYRGADLLDRCAVHAALAEATDPVVDPDRYAWHRAHATTTPDEAVAAEMERSADRAQRRGGLSAAAAFLERAAELTPDPARRAQRALAAAQAKLEVADAAAAEELVSAAKLGPLDALGSARLERLCAEIVFARGRGRDSPPLFLEAARRLEPLDPVLAREAYLDAMASAMFAGRLAIGPDEHAVAVAAAHRVRTEGPAEALLDALVTRFSAGYAESVEPLSAAARAFAEADGGGADRRWLWLACRMSQDLWDDELWHALATRGVQLARDTGALSLLPVMANFLAVHNVHAGDFGAAKALIDEVDSLIRATGIPPLKYAAFALAATRGDRAQVRALLDFGLPNAMARGEGSAFGLGFWLTALLYNGCGEYADALAEAQQAVEHEDVMAYGPALVELVEAAARCGRPDEAAAALERLRPRTQAAGTAWALGVEARCRALVHDDEAAYRASIEHLERSRAAVDLARSRLLFGEWLRRAKRRTEARELLRAAHLDFSRIGAEAFAERARRELLATGETARRITPDLRDVLTPQEVQVARLARDGNTNPEIGAQLFISPRTVEYHLRKVFRKLDVSTRKELREALADTVNA</sequence>
<evidence type="ECO:0000313" key="5">
    <source>
        <dbReference type="Proteomes" id="UP001147653"/>
    </source>
</evidence>
<name>A0A9X3N9H9_9ACTN</name>
<dbReference type="PROSITE" id="PS50043">
    <property type="entry name" value="HTH_LUXR_2"/>
    <property type="match status" value="1"/>
</dbReference>
<dbReference type="InterPro" id="IPR016032">
    <property type="entry name" value="Sig_transdc_resp-reg_C-effctor"/>
</dbReference>
<dbReference type="PANTHER" id="PTHR16305:SF35">
    <property type="entry name" value="TRANSCRIPTIONAL ACTIVATOR DOMAIN"/>
    <property type="match status" value="1"/>
</dbReference>
<dbReference type="PRINTS" id="PR00038">
    <property type="entry name" value="HTHLUXR"/>
</dbReference>
<dbReference type="PANTHER" id="PTHR16305">
    <property type="entry name" value="TESTICULAR SOLUBLE ADENYLYL CYCLASE"/>
    <property type="match status" value="1"/>
</dbReference>
<dbReference type="InterPro" id="IPR000792">
    <property type="entry name" value="Tscrpt_reg_LuxR_C"/>
</dbReference>
<evidence type="ECO:0000313" key="4">
    <source>
        <dbReference type="EMBL" id="MDA0181949.1"/>
    </source>
</evidence>
<dbReference type="Gene3D" id="1.10.10.10">
    <property type="entry name" value="Winged helix-like DNA-binding domain superfamily/Winged helix DNA-binding domain"/>
    <property type="match status" value="1"/>
</dbReference>
<protein>
    <submittedName>
        <fullName evidence="4">AAA family ATPase</fullName>
    </submittedName>
</protein>
<dbReference type="GO" id="GO:0006355">
    <property type="term" value="P:regulation of DNA-templated transcription"/>
    <property type="evidence" value="ECO:0007669"/>
    <property type="project" value="InterPro"/>
</dbReference>
<keyword evidence="2" id="KW-0067">ATP-binding</keyword>
<dbReference type="Pfam" id="PF13191">
    <property type="entry name" value="AAA_16"/>
    <property type="match status" value="1"/>
</dbReference>
<evidence type="ECO:0000256" key="1">
    <source>
        <dbReference type="ARBA" id="ARBA00022741"/>
    </source>
</evidence>
<proteinExistence type="predicted"/>
<dbReference type="Pfam" id="PF00196">
    <property type="entry name" value="GerE"/>
    <property type="match status" value="1"/>
</dbReference>
<dbReference type="SMART" id="SM00421">
    <property type="entry name" value="HTH_LUXR"/>
    <property type="match status" value="1"/>
</dbReference>
<dbReference type="Proteomes" id="UP001147653">
    <property type="component" value="Unassembled WGS sequence"/>
</dbReference>
<gene>
    <name evidence="4" type="ORF">OJ997_16720</name>
</gene>
<feature type="domain" description="HTH luxR-type" evidence="3">
    <location>
        <begin position="837"/>
        <end position="902"/>
    </location>
</feature>
<organism evidence="4 5">
    <name type="scientific">Solirubrobacter phytolaccae</name>
    <dbReference type="NCBI Taxonomy" id="1404360"/>
    <lineage>
        <taxon>Bacteria</taxon>
        <taxon>Bacillati</taxon>
        <taxon>Actinomycetota</taxon>
        <taxon>Thermoleophilia</taxon>
        <taxon>Solirubrobacterales</taxon>
        <taxon>Solirubrobacteraceae</taxon>
        <taxon>Solirubrobacter</taxon>
    </lineage>
</organism>
<dbReference type="GO" id="GO:0005737">
    <property type="term" value="C:cytoplasm"/>
    <property type="evidence" value="ECO:0007669"/>
    <property type="project" value="TreeGrafter"/>
</dbReference>
<dbReference type="SUPFAM" id="SSF52540">
    <property type="entry name" value="P-loop containing nucleoside triphosphate hydrolases"/>
    <property type="match status" value="1"/>
</dbReference>
<dbReference type="GO" id="GO:0005524">
    <property type="term" value="F:ATP binding"/>
    <property type="evidence" value="ECO:0007669"/>
    <property type="project" value="UniProtKB-KW"/>
</dbReference>
<dbReference type="GO" id="GO:0003677">
    <property type="term" value="F:DNA binding"/>
    <property type="evidence" value="ECO:0007669"/>
    <property type="project" value="InterPro"/>
</dbReference>
<dbReference type="EMBL" id="JAPDDP010000028">
    <property type="protein sequence ID" value="MDA0181949.1"/>
    <property type="molecule type" value="Genomic_DNA"/>
</dbReference>
<accession>A0A9X3N9H9</accession>
<dbReference type="InterPro" id="IPR036388">
    <property type="entry name" value="WH-like_DNA-bd_sf"/>
</dbReference>
<dbReference type="GO" id="GO:0004016">
    <property type="term" value="F:adenylate cyclase activity"/>
    <property type="evidence" value="ECO:0007669"/>
    <property type="project" value="TreeGrafter"/>
</dbReference>